<dbReference type="Pfam" id="PF01192">
    <property type="entry name" value="RNA_pol_Rpb6"/>
    <property type="match status" value="1"/>
</dbReference>
<protein>
    <recommendedName>
        <fullName evidence="3 11">DNA-directed RNA polymerase subunit omega</fullName>
        <shortName evidence="11">RNAP omega subunit</shortName>
        <ecNumber evidence="2 11">2.7.7.6</ecNumber>
    </recommendedName>
    <alternativeName>
        <fullName evidence="9 11">RNA polymerase omega subunit</fullName>
    </alternativeName>
    <alternativeName>
        <fullName evidence="8 11">Transcriptase subunit omega</fullName>
    </alternativeName>
</protein>
<comment type="caution">
    <text evidence="12">The sequence shown here is derived from an EMBL/GenBank/DDBJ whole genome shotgun (WGS) entry which is preliminary data.</text>
</comment>
<evidence type="ECO:0000256" key="1">
    <source>
        <dbReference type="ARBA" id="ARBA00006711"/>
    </source>
</evidence>
<dbReference type="HAMAP" id="MF_00366">
    <property type="entry name" value="RNApol_bact_RpoZ"/>
    <property type="match status" value="1"/>
</dbReference>
<comment type="similarity">
    <text evidence="1 11">Belongs to the RNA polymerase subunit omega family.</text>
</comment>
<dbReference type="Gene3D" id="3.90.940.10">
    <property type="match status" value="1"/>
</dbReference>
<evidence type="ECO:0000256" key="10">
    <source>
        <dbReference type="ARBA" id="ARBA00048552"/>
    </source>
</evidence>
<keyword evidence="7 11" id="KW-0804">Transcription</keyword>
<dbReference type="SUPFAM" id="SSF63562">
    <property type="entry name" value="RPB6/omega subunit-like"/>
    <property type="match status" value="1"/>
</dbReference>
<reference evidence="13" key="1">
    <citation type="submission" date="2017-11" db="EMBL/GenBank/DDBJ databases">
        <title>The draft genome sequence of Chromatocurvus sp. F02.</title>
        <authorList>
            <person name="Du Z.-J."/>
            <person name="Chang Y.-Q."/>
        </authorList>
    </citation>
    <scope>NUCLEOTIDE SEQUENCE [LARGE SCALE GENOMIC DNA]</scope>
    <source>
        <strain evidence="13">F02</strain>
    </source>
</reference>
<evidence type="ECO:0000256" key="4">
    <source>
        <dbReference type="ARBA" id="ARBA00022478"/>
    </source>
</evidence>
<dbReference type="InterPro" id="IPR036161">
    <property type="entry name" value="RPB6/omega-like_sf"/>
</dbReference>
<organism evidence="12 13">
    <name type="scientific">Kineobactrum sediminis</name>
    <dbReference type="NCBI Taxonomy" id="1905677"/>
    <lineage>
        <taxon>Bacteria</taxon>
        <taxon>Pseudomonadati</taxon>
        <taxon>Pseudomonadota</taxon>
        <taxon>Gammaproteobacteria</taxon>
        <taxon>Cellvibrionales</taxon>
        <taxon>Halieaceae</taxon>
        <taxon>Kineobactrum</taxon>
    </lineage>
</organism>
<keyword evidence="4 11" id="KW-0240">DNA-directed RNA polymerase</keyword>
<comment type="function">
    <text evidence="11">Promotes RNA polymerase assembly. Latches the N- and C-terminal regions of the beta' subunit thereby facilitating its interaction with the beta and alpha subunits.</text>
</comment>
<evidence type="ECO:0000313" key="13">
    <source>
        <dbReference type="Proteomes" id="UP000234845"/>
    </source>
</evidence>
<evidence type="ECO:0000256" key="11">
    <source>
        <dbReference type="HAMAP-Rule" id="MF_00366"/>
    </source>
</evidence>
<dbReference type="GO" id="GO:0006351">
    <property type="term" value="P:DNA-templated transcription"/>
    <property type="evidence" value="ECO:0007669"/>
    <property type="project" value="UniProtKB-UniRule"/>
</dbReference>
<dbReference type="GO" id="GO:0000428">
    <property type="term" value="C:DNA-directed RNA polymerase complex"/>
    <property type="evidence" value="ECO:0007669"/>
    <property type="project" value="UniProtKB-KW"/>
</dbReference>
<dbReference type="Proteomes" id="UP000234845">
    <property type="component" value="Unassembled WGS sequence"/>
</dbReference>
<dbReference type="InterPro" id="IPR006110">
    <property type="entry name" value="Pol_omega/Rpo6/RPB6"/>
</dbReference>
<evidence type="ECO:0000256" key="8">
    <source>
        <dbReference type="ARBA" id="ARBA00029924"/>
    </source>
</evidence>
<evidence type="ECO:0000256" key="7">
    <source>
        <dbReference type="ARBA" id="ARBA00023163"/>
    </source>
</evidence>
<dbReference type="EC" id="2.7.7.6" evidence="2 11"/>
<dbReference type="NCBIfam" id="TIGR00690">
    <property type="entry name" value="rpoZ"/>
    <property type="match status" value="1"/>
</dbReference>
<sequence length="86" mass="9536">MARVTVEDCLENVDNRFELVMVASKRARQLATGGKIPLVDEESDKPTVIALREIAEGFVNASILTREDEMDAEDELASVMESHESL</sequence>
<keyword evidence="13" id="KW-1185">Reference proteome</keyword>
<evidence type="ECO:0000256" key="5">
    <source>
        <dbReference type="ARBA" id="ARBA00022679"/>
    </source>
</evidence>
<accession>A0A2N5Y533</accession>
<keyword evidence="6 11" id="KW-0548">Nucleotidyltransferase</keyword>
<name>A0A2N5Y533_9GAMM</name>
<dbReference type="RefSeq" id="WP_101520161.1">
    <property type="nucleotide sequence ID" value="NZ_PKLZ01000002.1"/>
</dbReference>
<dbReference type="PANTHER" id="PTHR34476">
    <property type="entry name" value="DNA-DIRECTED RNA POLYMERASE SUBUNIT OMEGA"/>
    <property type="match status" value="1"/>
</dbReference>
<dbReference type="EMBL" id="PKLZ01000002">
    <property type="protein sequence ID" value="PLW83479.1"/>
    <property type="molecule type" value="Genomic_DNA"/>
</dbReference>
<evidence type="ECO:0000313" key="12">
    <source>
        <dbReference type="EMBL" id="PLW83479.1"/>
    </source>
</evidence>
<evidence type="ECO:0000256" key="9">
    <source>
        <dbReference type="ARBA" id="ARBA00030998"/>
    </source>
</evidence>
<dbReference type="GO" id="GO:0003899">
    <property type="term" value="F:DNA-directed RNA polymerase activity"/>
    <property type="evidence" value="ECO:0007669"/>
    <property type="project" value="UniProtKB-UniRule"/>
</dbReference>
<dbReference type="PANTHER" id="PTHR34476:SF1">
    <property type="entry name" value="DNA-DIRECTED RNA POLYMERASE SUBUNIT OMEGA"/>
    <property type="match status" value="1"/>
</dbReference>
<evidence type="ECO:0000256" key="6">
    <source>
        <dbReference type="ARBA" id="ARBA00022695"/>
    </source>
</evidence>
<dbReference type="InterPro" id="IPR003716">
    <property type="entry name" value="DNA-dir_RNA_pol_omega"/>
</dbReference>
<dbReference type="SMART" id="SM01409">
    <property type="entry name" value="RNA_pol_Rpb6"/>
    <property type="match status" value="1"/>
</dbReference>
<evidence type="ECO:0000256" key="3">
    <source>
        <dbReference type="ARBA" id="ARBA00013725"/>
    </source>
</evidence>
<keyword evidence="5 11" id="KW-0808">Transferase</keyword>
<dbReference type="OrthoDB" id="9796300at2"/>
<dbReference type="AlphaFoldDB" id="A0A2N5Y533"/>
<proteinExistence type="inferred from homology"/>
<comment type="catalytic activity">
    <reaction evidence="10 11">
        <text>RNA(n) + a ribonucleoside 5'-triphosphate = RNA(n+1) + diphosphate</text>
        <dbReference type="Rhea" id="RHEA:21248"/>
        <dbReference type="Rhea" id="RHEA-COMP:14527"/>
        <dbReference type="Rhea" id="RHEA-COMP:17342"/>
        <dbReference type="ChEBI" id="CHEBI:33019"/>
        <dbReference type="ChEBI" id="CHEBI:61557"/>
        <dbReference type="ChEBI" id="CHEBI:140395"/>
        <dbReference type="EC" id="2.7.7.6"/>
    </reaction>
</comment>
<comment type="subunit">
    <text evidence="11">The RNAP catalytic core consists of 2 alpha, 1 beta, 1 beta' and 1 omega subunit. When a sigma factor is associated with the core the holoenzyme is formed, which can initiate transcription.</text>
</comment>
<gene>
    <name evidence="11" type="primary">rpoZ</name>
    <name evidence="12" type="ORF">CWI75_03745</name>
</gene>
<dbReference type="GO" id="GO:0003677">
    <property type="term" value="F:DNA binding"/>
    <property type="evidence" value="ECO:0007669"/>
    <property type="project" value="UniProtKB-UniRule"/>
</dbReference>
<evidence type="ECO:0000256" key="2">
    <source>
        <dbReference type="ARBA" id="ARBA00012418"/>
    </source>
</evidence>